<evidence type="ECO:0000313" key="3">
    <source>
        <dbReference type="Proteomes" id="UP000005408"/>
    </source>
</evidence>
<feature type="compositionally biased region" description="Basic and acidic residues" evidence="1">
    <location>
        <begin position="173"/>
        <end position="184"/>
    </location>
</feature>
<dbReference type="Pfam" id="PF15379">
    <property type="entry name" value="DUF4606"/>
    <property type="match status" value="1"/>
</dbReference>
<evidence type="ECO:0000256" key="1">
    <source>
        <dbReference type="SAM" id="MobiDB-lite"/>
    </source>
</evidence>
<dbReference type="InterPro" id="IPR027932">
    <property type="entry name" value="DUF4606"/>
</dbReference>
<reference evidence="2" key="1">
    <citation type="submission" date="2022-08" db="UniProtKB">
        <authorList>
            <consortium name="EnsemblMetazoa"/>
        </authorList>
    </citation>
    <scope>IDENTIFICATION</scope>
    <source>
        <strain evidence="2">05x7-T-G4-1.051#20</strain>
    </source>
</reference>
<feature type="compositionally biased region" description="Polar residues" evidence="1">
    <location>
        <begin position="240"/>
        <end position="251"/>
    </location>
</feature>
<dbReference type="EnsemblMetazoa" id="G24772.3">
    <property type="protein sequence ID" value="G24772.3:cds"/>
    <property type="gene ID" value="G24772"/>
</dbReference>
<dbReference type="PANTHER" id="PTHR35256">
    <property type="entry name" value="CHROMOSOME 8 OPEN READING FRAME 48"/>
    <property type="match status" value="1"/>
</dbReference>
<accession>A0A8W8KVG9</accession>
<protein>
    <submittedName>
        <fullName evidence="2">Uncharacterized protein</fullName>
    </submittedName>
</protein>
<dbReference type="OMA" id="CTENRIS"/>
<feature type="compositionally biased region" description="Basic and acidic residues" evidence="1">
    <location>
        <begin position="105"/>
        <end position="114"/>
    </location>
</feature>
<keyword evidence="3" id="KW-1185">Reference proteome</keyword>
<name>A0A8W8KVG9_MAGGI</name>
<feature type="region of interest" description="Disordered" evidence="1">
    <location>
        <begin position="90"/>
        <end position="114"/>
    </location>
</feature>
<evidence type="ECO:0000313" key="2">
    <source>
        <dbReference type="EnsemblMetazoa" id="G24772.3:cds"/>
    </source>
</evidence>
<organism evidence="2 3">
    <name type="scientific">Magallana gigas</name>
    <name type="common">Pacific oyster</name>
    <name type="synonym">Crassostrea gigas</name>
    <dbReference type="NCBI Taxonomy" id="29159"/>
    <lineage>
        <taxon>Eukaryota</taxon>
        <taxon>Metazoa</taxon>
        <taxon>Spiralia</taxon>
        <taxon>Lophotrochozoa</taxon>
        <taxon>Mollusca</taxon>
        <taxon>Bivalvia</taxon>
        <taxon>Autobranchia</taxon>
        <taxon>Pteriomorphia</taxon>
        <taxon>Ostreida</taxon>
        <taxon>Ostreoidea</taxon>
        <taxon>Ostreidae</taxon>
        <taxon>Magallana</taxon>
    </lineage>
</organism>
<dbReference type="EnsemblMetazoa" id="G24772.2">
    <property type="protein sequence ID" value="G24772.2:cds"/>
    <property type="gene ID" value="G24772"/>
</dbReference>
<dbReference type="AlphaFoldDB" id="A0A8W8KVG9"/>
<feature type="region of interest" description="Disordered" evidence="1">
    <location>
        <begin position="141"/>
        <end position="269"/>
    </location>
</feature>
<feature type="compositionally biased region" description="Low complexity" evidence="1">
    <location>
        <begin position="32"/>
        <end position="42"/>
    </location>
</feature>
<feature type="compositionally biased region" description="Polar residues" evidence="1">
    <location>
        <begin position="141"/>
        <end position="159"/>
    </location>
</feature>
<feature type="compositionally biased region" description="Basic and acidic residues" evidence="1">
    <location>
        <begin position="260"/>
        <end position="269"/>
    </location>
</feature>
<feature type="region of interest" description="Disordered" evidence="1">
    <location>
        <begin position="1"/>
        <end position="50"/>
    </location>
</feature>
<proteinExistence type="predicted"/>
<feature type="compositionally biased region" description="Low complexity" evidence="1">
    <location>
        <begin position="219"/>
        <end position="233"/>
    </location>
</feature>
<dbReference type="PANTHER" id="PTHR35256:SF1">
    <property type="entry name" value="EXPRESSED SEQUENCE AI429214"/>
    <property type="match status" value="1"/>
</dbReference>
<dbReference type="OrthoDB" id="6132401at2759"/>
<sequence length="511" mass="58203">MYLSHPKIPSKPVKSALPVFGSISRSPRTPASSSLYSESSDGGSQGVQYSDTFVSESGIPSVGYQRKKTPRKTMISFKENDVTETIETEIPFTGRSVTEMPFTERNGKSHTERATTEIETCISENESEKFVTVTERIPSLSETKSSQSLYSNTFESDQSNLEDEKSPVVSSKSDQEQTKYDYSDTFHSTENSSGQLFSSKRDSRSFQAETDESDDSHYSTFTEESLTESSTFRSLEESVASASPTPESYTLTFEEESELDREYSTDFEKSSSLKTDYTDTFLPTDSLEDSEKIRKEAEIKKISQEAEENFVATMITHIKQQPMRETDISVLIDKELEGPEYEELDKHARKYIHKKMKVLKKKLYTGDQDTPSLENVNQWESKKTWSISDYGVHPCILDKLRLHNFIQDMEKAANTEIHDPKKCRECRAHQSSLDAAAAERNFIRLKTREVRQREMEDAYHKHLVKMDSINLIADIARSLPRPTDDPENIEDQLFKGLNLSKSICNNRLSAT</sequence>
<dbReference type="Proteomes" id="UP000005408">
    <property type="component" value="Unassembled WGS sequence"/>
</dbReference>
<dbReference type="EnsemblMetazoa" id="G24772.4">
    <property type="protein sequence ID" value="G24772.4:cds"/>
    <property type="gene ID" value="G24772"/>
</dbReference>
<feature type="compositionally biased region" description="Polar residues" evidence="1">
    <location>
        <begin position="185"/>
        <end position="198"/>
    </location>
</feature>